<dbReference type="InterPro" id="IPR036259">
    <property type="entry name" value="MFS_trans_sf"/>
</dbReference>
<evidence type="ECO:0000256" key="1">
    <source>
        <dbReference type="ARBA" id="ARBA00022692"/>
    </source>
</evidence>
<protein>
    <submittedName>
        <fullName evidence="5">MFS transporter</fullName>
    </submittedName>
</protein>
<feature type="transmembrane region" description="Helical" evidence="4">
    <location>
        <begin position="77"/>
        <end position="96"/>
    </location>
</feature>
<gene>
    <name evidence="5" type="ORF">ABC974_21375</name>
</gene>
<keyword evidence="3 4" id="KW-0472">Membrane</keyword>
<keyword evidence="2 4" id="KW-1133">Transmembrane helix</keyword>
<dbReference type="SUPFAM" id="SSF103473">
    <property type="entry name" value="MFS general substrate transporter"/>
    <property type="match status" value="1"/>
</dbReference>
<feature type="transmembrane region" description="Helical" evidence="4">
    <location>
        <begin position="159"/>
        <end position="178"/>
    </location>
</feature>
<evidence type="ECO:0000313" key="5">
    <source>
        <dbReference type="EMBL" id="MEN2792196.1"/>
    </source>
</evidence>
<sequence>MRRRTYNNGATQMAVAGVDEKSGSTHAKAWIGQAPSSSQIFAFLLLGTTALLIAGVQPVVLGALVDEARLSASAVGWTVAIEFVTIGIGVAIASSVWDPAKIRGRVAIAAVVLIVVDLLISRLTGGGILADRAVAGLAEGVLVAPAAIIIARAPTPARWAGILLVLQGVAQFVLAAVLPGTAMKAGGADGAFYVLAAAVAISLLVVPLLPGHMARLRVSAVEHPQNSWTLASVSSLFSVFLTYAYFIGAFSYFGLLARQAGLGLEQVGNVIALTVATSILGSAGLAMVAQRVHYYTIATICLCVNVGLIVFITSLPDYRSLLLAGTAFGFFWGIFTPLQVALVIENDRSRRTALVIPGVQALGAAGGPLLCSAFVTQGDARGAFASALVCLIGAFAISTWLHFRTKPAEPAQ</sequence>
<name>A0ABU9Y8U1_9SPHN</name>
<organism evidence="5 6">
    <name type="scientific">Sphingomonas oligophenolica</name>
    <dbReference type="NCBI Taxonomy" id="301154"/>
    <lineage>
        <taxon>Bacteria</taxon>
        <taxon>Pseudomonadati</taxon>
        <taxon>Pseudomonadota</taxon>
        <taxon>Alphaproteobacteria</taxon>
        <taxon>Sphingomonadales</taxon>
        <taxon>Sphingomonadaceae</taxon>
        <taxon>Sphingomonas</taxon>
    </lineage>
</organism>
<evidence type="ECO:0000313" key="6">
    <source>
        <dbReference type="Proteomes" id="UP001419910"/>
    </source>
</evidence>
<dbReference type="RefSeq" id="WP_343888436.1">
    <property type="nucleotide sequence ID" value="NZ_BAAAEH010000009.1"/>
</dbReference>
<feature type="transmembrane region" description="Helical" evidence="4">
    <location>
        <begin position="321"/>
        <end position="342"/>
    </location>
</feature>
<feature type="transmembrane region" description="Helical" evidence="4">
    <location>
        <begin position="190"/>
        <end position="210"/>
    </location>
</feature>
<keyword evidence="1 4" id="KW-0812">Transmembrane</keyword>
<evidence type="ECO:0000256" key="2">
    <source>
        <dbReference type="ARBA" id="ARBA00022989"/>
    </source>
</evidence>
<feature type="transmembrane region" description="Helical" evidence="4">
    <location>
        <begin position="294"/>
        <end position="314"/>
    </location>
</feature>
<keyword evidence="6" id="KW-1185">Reference proteome</keyword>
<feature type="transmembrane region" description="Helical" evidence="4">
    <location>
        <begin position="102"/>
        <end position="121"/>
    </location>
</feature>
<evidence type="ECO:0000256" key="3">
    <source>
        <dbReference type="ARBA" id="ARBA00023136"/>
    </source>
</evidence>
<feature type="transmembrane region" description="Helical" evidence="4">
    <location>
        <begin position="354"/>
        <end position="375"/>
    </location>
</feature>
<dbReference type="Proteomes" id="UP001419910">
    <property type="component" value="Unassembled WGS sequence"/>
</dbReference>
<dbReference type="Gene3D" id="1.20.1250.20">
    <property type="entry name" value="MFS general substrate transporter like domains"/>
    <property type="match status" value="1"/>
</dbReference>
<accession>A0ABU9Y8U1</accession>
<comment type="caution">
    <text evidence="5">The sequence shown here is derived from an EMBL/GenBank/DDBJ whole genome shotgun (WGS) entry which is preliminary data.</text>
</comment>
<evidence type="ECO:0000256" key="4">
    <source>
        <dbReference type="SAM" id="Phobius"/>
    </source>
</evidence>
<feature type="transmembrane region" description="Helical" evidence="4">
    <location>
        <begin position="40"/>
        <end position="65"/>
    </location>
</feature>
<reference evidence="5 6" key="1">
    <citation type="submission" date="2024-05" db="EMBL/GenBank/DDBJ databases">
        <authorList>
            <person name="Liu Q."/>
            <person name="Xin Y.-H."/>
        </authorList>
    </citation>
    <scope>NUCLEOTIDE SEQUENCE [LARGE SCALE GENOMIC DNA]</scope>
    <source>
        <strain evidence="5 6">CGMCC 1.10181</strain>
    </source>
</reference>
<feature type="transmembrane region" description="Helical" evidence="4">
    <location>
        <begin position="382"/>
        <end position="403"/>
    </location>
</feature>
<feature type="transmembrane region" description="Helical" evidence="4">
    <location>
        <begin position="267"/>
        <end position="288"/>
    </location>
</feature>
<dbReference type="InterPro" id="IPR011701">
    <property type="entry name" value="MFS"/>
</dbReference>
<feature type="transmembrane region" description="Helical" evidence="4">
    <location>
        <begin position="230"/>
        <end position="255"/>
    </location>
</feature>
<dbReference type="Pfam" id="PF07690">
    <property type="entry name" value="MFS_1"/>
    <property type="match status" value="1"/>
</dbReference>
<dbReference type="EMBL" id="JBDIME010000025">
    <property type="protein sequence ID" value="MEN2792196.1"/>
    <property type="molecule type" value="Genomic_DNA"/>
</dbReference>
<proteinExistence type="predicted"/>